<dbReference type="NCBIfam" id="TIGR02450">
    <property type="entry name" value="TIGR02450 family Trp-rich protein"/>
    <property type="match status" value="1"/>
</dbReference>
<organism evidence="1 2">
    <name type="scientific">Accumulibacter regalis</name>
    <dbReference type="NCBI Taxonomy" id="522306"/>
    <lineage>
        <taxon>Bacteria</taxon>
        <taxon>Pseudomonadati</taxon>
        <taxon>Pseudomonadota</taxon>
        <taxon>Betaproteobacteria</taxon>
        <taxon>Candidatus Accumulibacter</taxon>
    </lineage>
</organism>
<evidence type="ECO:0008006" key="3">
    <source>
        <dbReference type="Google" id="ProtNLM"/>
    </source>
</evidence>
<evidence type="ECO:0000313" key="2">
    <source>
        <dbReference type="Proteomes" id="UP000022141"/>
    </source>
</evidence>
<name>A0A011QDC6_ACCRE</name>
<dbReference type="Proteomes" id="UP000022141">
    <property type="component" value="Unassembled WGS sequence"/>
</dbReference>
<reference evidence="1" key="1">
    <citation type="submission" date="2014-02" db="EMBL/GenBank/DDBJ databases">
        <title>Expanding our view of genomic diversity in Candidatus Accumulibacter clades.</title>
        <authorList>
            <person name="Skennerton C.T."/>
            <person name="Barr J.J."/>
            <person name="Slater F.R."/>
            <person name="Bond P.L."/>
            <person name="Tyson G.W."/>
        </authorList>
    </citation>
    <scope>NUCLEOTIDE SEQUENCE [LARGE SCALE GENOMIC DNA]</scope>
</reference>
<dbReference type="STRING" id="1454004.AW11_02650"/>
<gene>
    <name evidence="1" type="ORF">AW11_02650</name>
</gene>
<dbReference type="EMBL" id="JEMY01000035">
    <property type="protein sequence ID" value="EXI87302.1"/>
    <property type="molecule type" value="Genomic_DNA"/>
</dbReference>
<dbReference type="InterPro" id="IPR012663">
    <property type="entry name" value="CHP02450_Tryp"/>
</dbReference>
<dbReference type="AlphaFoldDB" id="A0A011QDC6"/>
<comment type="caution">
    <text evidence="1">The sequence shown here is derived from an EMBL/GenBank/DDBJ whole genome shotgun (WGS) entry which is preliminary data.</text>
</comment>
<evidence type="ECO:0000313" key="1">
    <source>
        <dbReference type="EMBL" id="EXI87302.1"/>
    </source>
</evidence>
<accession>A0A011QDC6</accession>
<dbReference type="Pfam" id="PF09493">
    <property type="entry name" value="DUF2389"/>
    <property type="match status" value="1"/>
</dbReference>
<keyword evidence="2" id="KW-1185">Reference proteome</keyword>
<proteinExistence type="predicted"/>
<protein>
    <recommendedName>
        <fullName evidence="3">TIGR02450 family Trp-rich protein</fullName>
    </recommendedName>
</protein>
<dbReference type="PATRIC" id="fig|1454004.3.peg.2740"/>
<dbReference type="eggNOG" id="ENOG5032YFH">
    <property type="taxonomic scope" value="Bacteria"/>
</dbReference>
<sequence length="124" mass="14061">MLDIFKANDHVKVICALYYAPNYSLSRTMMSKAVKSSSAPGSESQAFGLPPARRLNPKKLLLSKWTAATPHDKEKHFIVTGVIQPESPATRIESIELESVYSRRLFSLPWRDLTDGQQWLQGWQ</sequence>